<feature type="region of interest" description="Disordered" evidence="1">
    <location>
        <begin position="168"/>
        <end position="198"/>
    </location>
</feature>
<feature type="compositionally biased region" description="Acidic residues" evidence="1">
    <location>
        <begin position="175"/>
        <end position="187"/>
    </location>
</feature>
<keyword evidence="3" id="KW-1185">Reference proteome</keyword>
<dbReference type="Proteomes" id="UP001479436">
    <property type="component" value="Unassembled WGS sequence"/>
</dbReference>
<evidence type="ECO:0000313" key="2">
    <source>
        <dbReference type="EMBL" id="KAK9759482.1"/>
    </source>
</evidence>
<accession>A0ABR2WDB6</accession>
<reference evidence="2 3" key="1">
    <citation type="submission" date="2023-04" db="EMBL/GenBank/DDBJ databases">
        <title>Genome of Basidiobolus ranarum AG-B5.</title>
        <authorList>
            <person name="Stajich J.E."/>
            <person name="Carter-House D."/>
            <person name="Gryganskyi A."/>
        </authorList>
    </citation>
    <scope>NUCLEOTIDE SEQUENCE [LARGE SCALE GENOMIC DNA]</scope>
    <source>
        <strain evidence="2 3">AG-B5</strain>
    </source>
</reference>
<feature type="region of interest" description="Disordered" evidence="1">
    <location>
        <begin position="101"/>
        <end position="130"/>
    </location>
</feature>
<feature type="compositionally biased region" description="Polar residues" evidence="1">
    <location>
        <begin position="117"/>
        <end position="129"/>
    </location>
</feature>
<feature type="region of interest" description="Disordered" evidence="1">
    <location>
        <begin position="141"/>
        <end position="160"/>
    </location>
</feature>
<gene>
    <name evidence="2" type="ORF">K7432_017502</name>
</gene>
<evidence type="ECO:0000256" key="1">
    <source>
        <dbReference type="SAM" id="MobiDB-lite"/>
    </source>
</evidence>
<organism evidence="2 3">
    <name type="scientific">Basidiobolus ranarum</name>
    <dbReference type="NCBI Taxonomy" id="34480"/>
    <lineage>
        <taxon>Eukaryota</taxon>
        <taxon>Fungi</taxon>
        <taxon>Fungi incertae sedis</taxon>
        <taxon>Zoopagomycota</taxon>
        <taxon>Entomophthoromycotina</taxon>
        <taxon>Basidiobolomycetes</taxon>
        <taxon>Basidiobolales</taxon>
        <taxon>Basidiobolaceae</taxon>
        <taxon>Basidiobolus</taxon>
    </lineage>
</organism>
<evidence type="ECO:0000313" key="3">
    <source>
        <dbReference type="Proteomes" id="UP001479436"/>
    </source>
</evidence>
<sequence>MRRWDTKAKNLLKNLQSYKILTGEVDPNQLYGETHGEQPLEQLDQGEIIGTVLHDNARKKVANRFYQKQDRGNPLVQDEHTGVTYYLKDPKPISKGYPGHVEYSSNALDEPLPLPKKTTSSTLGNTQKDMSFFPGYQVYESTSNGKSDDEHEQLSATHTRKKAKTDFFGLLSDKSDDEPTSLSEEEKETDHEHSVNPYDGINSIAALYSDDSDEDDFTQKARYRQEEIVEDAVANEIPSNSRVSAHSKPQRDVWDARAVKYKDPENQLGGSVWYVSKDRLSFERGATDAFY</sequence>
<name>A0ABR2WDB6_9FUNG</name>
<proteinExistence type="predicted"/>
<dbReference type="EMBL" id="JASJQH010003866">
    <property type="protein sequence ID" value="KAK9759482.1"/>
    <property type="molecule type" value="Genomic_DNA"/>
</dbReference>
<protein>
    <submittedName>
        <fullName evidence="2">Uncharacterized protein</fullName>
    </submittedName>
</protein>
<comment type="caution">
    <text evidence="2">The sequence shown here is derived from an EMBL/GenBank/DDBJ whole genome shotgun (WGS) entry which is preliminary data.</text>
</comment>